<reference evidence="2" key="4">
    <citation type="journal article" date="2015" name="G3 (Bethesda)">
        <title>Genome sequences of three phytopathogenic species of the Magnaporthaceae family of fungi.</title>
        <authorList>
            <person name="Okagaki L.H."/>
            <person name="Nunes C.C."/>
            <person name="Sailsbery J."/>
            <person name="Clay B."/>
            <person name="Brown D."/>
            <person name="John T."/>
            <person name="Oh Y."/>
            <person name="Young N."/>
            <person name="Fitzgerald M."/>
            <person name="Haas B.J."/>
            <person name="Zeng Q."/>
            <person name="Young S."/>
            <person name="Adiconis X."/>
            <person name="Fan L."/>
            <person name="Levin J.Z."/>
            <person name="Mitchell T.K."/>
            <person name="Okubara P.A."/>
            <person name="Farman M.L."/>
            <person name="Kohn L.M."/>
            <person name="Birren B."/>
            <person name="Ma L.-J."/>
            <person name="Dean R.A."/>
        </authorList>
    </citation>
    <scope>NUCLEOTIDE SEQUENCE</scope>
    <source>
        <strain evidence="2">R3-111a-1</strain>
    </source>
</reference>
<dbReference type="AlphaFoldDB" id="J3NN86"/>
<reference evidence="1" key="3">
    <citation type="submission" date="2010-09" db="EMBL/GenBank/DDBJ databases">
        <title>Annotation of Gaeumannomyces graminis var. tritici R3-111a-1.</title>
        <authorList>
            <consortium name="The Broad Institute Genome Sequencing Platform"/>
            <person name="Ma L.-J."/>
            <person name="Dead R."/>
            <person name="Young S.K."/>
            <person name="Zeng Q."/>
            <person name="Gargeya S."/>
            <person name="Fitzgerald M."/>
            <person name="Haas B."/>
            <person name="Abouelleil A."/>
            <person name="Alvarado L."/>
            <person name="Arachchi H.M."/>
            <person name="Berlin A."/>
            <person name="Brown A."/>
            <person name="Chapman S.B."/>
            <person name="Chen Z."/>
            <person name="Dunbar C."/>
            <person name="Freedman E."/>
            <person name="Gearin G."/>
            <person name="Gellesch M."/>
            <person name="Goldberg J."/>
            <person name="Griggs A."/>
            <person name="Gujja S."/>
            <person name="Heiman D."/>
            <person name="Howarth C."/>
            <person name="Larson L."/>
            <person name="Lui A."/>
            <person name="MacDonald P.J.P."/>
            <person name="Mehta T."/>
            <person name="Montmayeur A."/>
            <person name="Murphy C."/>
            <person name="Neiman D."/>
            <person name="Pearson M."/>
            <person name="Priest M."/>
            <person name="Roberts A."/>
            <person name="Saif S."/>
            <person name="Shea T."/>
            <person name="Shenoy N."/>
            <person name="Sisk P."/>
            <person name="Stolte C."/>
            <person name="Sykes S."/>
            <person name="Yandava C."/>
            <person name="Wortman J."/>
            <person name="Nusbaum C."/>
            <person name="Birren B."/>
        </authorList>
    </citation>
    <scope>NUCLEOTIDE SEQUENCE</scope>
    <source>
        <strain evidence="1">R3-111a-1</strain>
    </source>
</reference>
<dbReference type="EnsemblFungi" id="EJT77638">
    <property type="protein sequence ID" value="EJT77638"/>
    <property type="gene ID" value="GGTG_02744"/>
</dbReference>
<reference evidence="3" key="1">
    <citation type="submission" date="2010-07" db="EMBL/GenBank/DDBJ databases">
        <title>The genome sequence of Gaeumannomyces graminis var. tritici strain R3-111a-1.</title>
        <authorList>
            <consortium name="The Broad Institute Genome Sequencing Platform"/>
            <person name="Ma L.-J."/>
            <person name="Dead R."/>
            <person name="Young S."/>
            <person name="Zeng Q."/>
            <person name="Koehrsen M."/>
            <person name="Alvarado L."/>
            <person name="Berlin A."/>
            <person name="Chapman S.B."/>
            <person name="Chen Z."/>
            <person name="Freedman E."/>
            <person name="Gellesch M."/>
            <person name="Goldberg J."/>
            <person name="Griggs A."/>
            <person name="Gujja S."/>
            <person name="Heilman E.R."/>
            <person name="Heiman D."/>
            <person name="Hepburn T."/>
            <person name="Howarth C."/>
            <person name="Jen D."/>
            <person name="Larson L."/>
            <person name="Mehta T."/>
            <person name="Neiman D."/>
            <person name="Pearson M."/>
            <person name="Roberts A."/>
            <person name="Saif S."/>
            <person name="Shea T."/>
            <person name="Shenoy N."/>
            <person name="Sisk P."/>
            <person name="Stolte C."/>
            <person name="Sykes S."/>
            <person name="Walk T."/>
            <person name="White J."/>
            <person name="Yandava C."/>
            <person name="Haas B."/>
            <person name="Nusbaum C."/>
            <person name="Birren B."/>
        </authorList>
    </citation>
    <scope>NUCLEOTIDE SEQUENCE [LARGE SCALE GENOMIC DNA]</scope>
    <source>
        <strain evidence="3">R3-111a-1</strain>
    </source>
</reference>
<sequence>MMVMMIERDYGKVEEGPWELSYTKHRDDIDALVHHISHRVLLSRRHGSRTQARRVQHLFESGKLRRVGVGSELPDYELSAISLAVVSTTTATLGSGILTALTGQQARSAAGGLSDAETLIGTLDTLGMALWERHVDFEPQLAADSSSITEHASMPDWEYLEGLVKWTLAGINSFGCQRMHARTHRSQDAGSAQLSLTLTGDCSVKHVTTLEHMPSAST</sequence>
<dbReference type="VEuPathDB" id="FungiDB:GGTG_02744"/>
<evidence type="ECO:0000313" key="1">
    <source>
        <dbReference type="EMBL" id="EJT77638.1"/>
    </source>
</evidence>
<accession>J3NN86</accession>
<organism evidence="1">
    <name type="scientific">Gaeumannomyces tritici (strain R3-111a-1)</name>
    <name type="common">Wheat and barley take-all root rot fungus</name>
    <name type="synonym">Gaeumannomyces graminis var. tritici</name>
    <dbReference type="NCBI Taxonomy" id="644352"/>
    <lineage>
        <taxon>Eukaryota</taxon>
        <taxon>Fungi</taxon>
        <taxon>Dikarya</taxon>
        <taxon>Ascomycota</taxon>
        <taxon>Pezizomycotina</taxon>
        <taxon>Sordariomycetes</taxon>
        <taxon>Sordariomycetidae</taxon>
        <taxon>Magnaporthales</taxon>
        <taxon>Magnaporthaceae</taxon>
        <taxon>Gaeumannomyces</taxon>
    </lineage>
</organism>
<name>J3NN86_GAET3</name>
<dbReference type="EMBL" id="GL385396">
    <property type="protein sequence ID" value="EJT77638.1"/>
    <property type="molecule type" value="Genomic_DNA"/>
</dbReference>
<evidence type="ECO:0000313" key="2">
    <source>
        <dbReference type="EnsemblFungi" id="EJT77638"/>
    </source>
</evidence>
<reference evidence="2" key="5">
    <citation type="submission" date="2018-04" db="UniProtKB">
        <authorList>
            <consortium name="EnsemblFungi"/>
        </authorList>
    </citation>
    <scope>IDENTIFICATION</scope>
    <source>
        <strain evidence="2">R3-111a-1</strain>
    </source>
</reference>
<dbReference type="HOGENOM" id="CLU_1266949_0_0_1"/>
<keyword evidence="3" id="KW-1185">Reference proteome</keyword>
<dbReference type="GeneID" id="20343202"/>
<proteinExistence type="predicted"/>
<protein>
    <submittedName>
        <fullName evidence="1 2">Uncharacterized protein</fullName>
    </submittedName>
</protein>
<dbReference type="Proteomes" id="UP000006039">
    <property type="component" value="Unassembled WGS sequence"/>
</dbReference>
<reference evidence="1" key="2">
    <citation type="submission" date="2010-07" db="EMBL/GenBank/DDBJ databases">
        <authorList>
            <consortium name="The Broad Institute Genome Sequencing Platform"/>
            <consortium name="Broad Institute Genome Sequencing Center for Infectious Disease"/>
            <person name="Ma L.-J."/>
            <person name="Dead R."/>
            <person name="Young S."/>
            <person name="Zeng Q."/>
            <person name="Koehrsen M."/>
            <person name="Alvarado L."/>
            <person name="Berlin A."/>
            <person name="Chapman S.B."/>
            <person name="Chen Z."/>
            <person name="Freedman E."/>
            <person name="Gellesch M."/>
            <person name="Goldberg J."/>
            <person name="Griggs A."/>
            <person name="Gujja S."/>
            <person name="Heilman E.R."/>
            <person name="Heiman D."/>
            <person name="Hepburn T."/>
            <person name="Howarth C."/>
            <person name="Jen D."/>
            <person name="Larson L."/>
            <person name="Mehta T."/>
            <person name="Neiman D."/>
            <person name="Pearson M."/>
            <person name="Roberts A."/>
            <person name="Saif S."/>
            <person name="Shea T."/>
            <person name="Shenoy N."/>
            <person name="Sisk P."/>
            <person name="Stolte C."/>
            <person name="Sykes S."/>
            <person name="Walk T."/>
            <person name="White J."/>
            <person name="Yandava C."/>
            <person name="Haas B."/>
            <person name="Nusbaum C."/>
            <person name="Birren B."/>
        </authorList>
    </citation>
    <scope>NUCLEOTIDE SEQUENCE</scope>
    <source>
        <strain evidence="1">R3-111a-1</strain>
    </source>
</reference>
<dbReference type="RefSeq" id="XP_009218783.1">
    <property type="nucleotide sequence ID" value="XM_009220519.1"/>
</dbReference>
<evidence type="ECO:0000313" key="3">
    <source>
        <dbReference type="Proteomes" id="UP000006039"/>
    </source>
</evidence>
<gene>
    <name evidence="2" type="primary">20343202</name>
    <name evidence="1" type="ORF">GGTG_02744</name>
</gene>